<organism evidence="9 10">
    <name type="scientific">Roseovarius indicus</name>
    <dbReference type="NCBI Taxonomy" id="540747"/>
    <lineage>
        <taxon>Bacteria</taxon>
        <taxon>Pseudomonadati</taxon>
        <taxon>Pseudomonadota</taxon>
        <taxon>Alphaproteobacteria</taxon>
        <taxon>Rhodobacterales</taxon>
        <taxon>Roseobacteraceae</taxon>
        <taxon>Roseovarius</taxon>
    </lineage>
</organism>
<dbReference type="SUPFAM" id="SSF48264">
    <property type="entry name" value="Cytochrome P450"/>
    <property type="match status" value="1"/>
</dbReference>
<comment type="caution">
    <text evidence="9">The sequence shown here is derived from an EMBL/GenBank/DDBJ whole genome shotgun (WGS) entry which is preliminary data.</text>
</comment>
<keyword evidence="2 8" id="KW-0349">Heme</keyword>
<dbReference type="InterPro" id="IPR002397">
    <property type="entry name" value="Cyt_P450_B"/>
</dbReference>
<dbReference type="Proteomes" id="UP000051401">
    <property type="component" value="Unassembled WGS sequence"/>
</dbReference>
<dbReference type="PANTHER" id="PTHR46696:SF1">
    <property type="entry name" value="CYTOCHROME P450 YJIB-RELATED"/>
    <property type="match status" value="1"/>
</dbReference>
<evidence type="ECO:0000256" key="6">
    <source>
        <dbReference type="ARBA" id="ARBA00023033"/>
    </source>
</evidence>
<comment type="similarity">
    <text evidence="1 8">Belongs to the cytochrome P450 family.</text>
</comment>
<evidence type="ECO:0000313" key="9">
    <source>
        <dbReference type="EMBL" id="KRS19699.1"/>
    </source>
</evidence>
<evidence type="ECO:0000256" key="3">
    <source>
        <dbReference type="ARBA" id="ARBA00022723"/>
    </source>
</evidence>
<dbReference type="InterPro" id="IPR036396">
    <property type="entry name" value="Cyt_P450_sf"/>
</dbReference>
<evidence type="ECO:0000256" key="5">
    <source>
        <dbReference type="ARBA" id="ARBA00023004"/>
    </source>
</evidence>
<keyword evidence="10" id="KW-1185">Reference proteome</keyword>
<dbReference type="STRING" id="540747.SAMN04488031_102707"/>
<dbReference type="EMBL" id="LAXI01000001">
    <property type="protein sequence ID" value="KRS19699.1"/>
    <property type="molecule type" value="Genomic_DNA"/>
</dbReference>
<evidence type="ECO:0000256" key="8">
    <source>
        <dbReference type="RuleBase" id="RU000461"/>
    </source>
</evidence>
<evidence type="ECO:0000313" key="10">
    <source>
        <dbReference type="Proteomes" id="UP000051401"/>
    </source>
</evidence>
<dbReference type="InterPro" id="IPR001128">
    <property type="entry name" value="Cyt_P450"/>
</dbReference>
<dbReference type="PRINTS" id="PR00359">
    <property type="entry name" value="BP450"/>
</dbReference>
<dbReference type="GO" id="GO:0020037">
    <property type="term" value="F:heme binding"/>
    <property type="evidence" value="ECO:0007669"/>
    <property type="project" value="InterPro"/>
</dbReference>
<dbReference type="Gene3D" id="1.10.630.10">
    <property type="entry name" value="Cytochrome P450"/>
    <property type="match status" value="1"/>
</dbReference>
<dbReference type="PATRIC" id="fig|540747.5.peg.478"/>
<evidence type="ECO:0000256" key="7">
    <source>
        <dbReference type="ARBA" id="ARBA00043906"/>
    </source>
</evidence>
<proteinExistence type="inferred from homology"/>
<dbReference type="RefSeq" id="WP_057812866.1">
    <property type="nucleotide sequence ID" value="NZ_LAXI01000001.1"/>
</dbReference>
<dbReference type="PANTHER" id="PTHR46696">
    <property type="entry name" value="P450, PUTATIVE (EUROFUNG)-RELATED"/>
    <property type="match status" value="1"/>
</dbReference>
<keyword evidence="3 8" id="KW-0479">Metal-binding</keyword>
<dbReference type="FunFam" id="1.10.630.10:FF:000018">
    <property type="entry name" value="Cytochrome P450 monooxygenase"/>
    <property type="match status" value="1"/>
</dbReference>
<comment type="function">
    <text evidence="7">Cytochromes P450 are a group of heme-thiolate monooxygenases. They oxidize a variety of structurally unrelated compounds, including steroids, fatty acids, and xenobiotics.</text>
</comment>
<dbReference type="Pfam" id="PF00067">
    <property type="entry name" value="p450"/>
    <property type="match status" value="2"/>
</dbReference>
<dbReference type="AlphaFoldDB" id="A0A0T5PF17"/>
<dbReference type="OrthoDB" id="9801155at2"/>
<name>A0A0T5PF17_9RHOB</name>
<gene>
    <name evidence="9" type="ORF">XM52_02360</name>
</gene>
<accession>A0A0T5PF17</accession>
<sequence length="421" mass="47047">MRPLGAPRFSGNLPSMMHLDFNAMTSPTFRQNPYPVLAALQANPGVVHLSPGLVESWHILRYDDVRHVLLTPEVFSSNRALQAQGDFADANLGFLFNNMISATGDRHRRLRMIGNRVFMPKFIESFRPAVETVVEERMEMALSGEEFDLVEDFAARITVAMITAILGLPLADMEQIRRWTAVLGDNSGASTWLSEIDPSMARRGRETGEELTAYFKDHLEHRRKHPREGDLISAFSSVEVDGQKLSEGEVLSMAMLLLLAGNETTTNLITNFVRLLDAFPDQAARLRAYPDMTQGAVEETIRMRNSIRNIDRFALEETTLSGVTIPKGGLVVVWLTAANRDPGQFDAPDDFRPDRTPNRHLGFGQGLHLCLGAPLARMETQIAARAILERTRAIDLTQPAELGINANFDNVIRQMVRFHAK</sequence>
<evidence type="ECO:0000256" key="2">
    <source>
        <dbReference type="ARBA" id="ARBA00022617"/>
    </source>
</evidence>
<evidence type="ECO:0000256" key="1">
    <source>
        <dbReference type="ARBA" id="ARBA00010617"/>
    </source>
</evidence>
<keyword evidence="4 8" id="KW-0560">Oxidoreductase</keyword>
<dbReference type="InterPro" id="IPR017972">
    <property type="entry name" value="Cyt_P450_CS"/>
</dbReference>
<reference evidence="9 10" key="1">
    <citation type="submission" date="2015-04" db="EMBL/GenBank/DDBJ databases">
        <title>The draft genome sequence of Roseovarius indicus B108T.</title>
        <authorList>
            <person name="Li G."/>
            <person name="Lai Q."/>
            <person name="Shao Z."/>
            <person name="Yan P."/>
        </authorList>
    </citation>
    <scope>NUCLEOTIDE SEQUENCE [LARGE SCALE GENOMIC DNA]</scope>
    <source>
        <strain evidence="9 10">B108</strain>
    </source>
</reference>
<protein>
    <recommendedName>
        <fullName evidence="11">Cytochrome P450</fullName>
    </recommendedName>
</protein>
<dbReference type="GO" id="GO:0004497">
    <property type="term" value="F:monooxygenase activity"/>
    <property type="evidence" value="ECO:0007669"/>
    <property type="project" value="UniProtKB-KW"/>
</dbReference>
<evidence type="ECO:0008006" key="11">
    <source>
        <dbReference type="Google" id="ProtNLM"/>
    </source>
</evidence>
<evidence type="ECO:0000256" key="4">
    <source>
        <dbReference type="ARBA" id="ARBA00023002"/>
    </source>
</evidence>
<dbReference type="GO" id="GO:0016705">
    <property type="term" value="F:oxidoreductase activity, acting on paired donors, with incorporation or reduction of molecular oxygen"/>
    <property type="evidence" value="ECO:0007669"/>
    <property type="project" value="InterPro"/>
</dbReference>
<dbReference type="GO" id="GO:0005506">
    <property type="term" value="F:iron ion binding"/>
    <property type="evidence" value="ECO:0007669"/>
    <property type="project" value="InterPro"/>
</dbReference>
<keyword evidence="6 8" id="KW-0503">Monooxygenase</keyword>
<dbReference type="PROSITE" id="PS00086">
    <property type="entry name" value="CYTOCHROME_P450"/>
    <property type="match status" value="1"/>
</dbReference>
<keyword evidence="5 8" id="KW-0408">Iron</keyword>